<proteinExistence type="predicted"/>
<dbReference type="AlphaFoldDB" id="A0A518GEP3"/>
<dbReference type="OrthoDB" id="292398at2"/>
<dbReference type="Proteomes" id="UP000318017">
    <property type="component" value="Chromosome"/>
</dbReference>
<dbReference type="KEGG" id="ahel:Q31a_54080"/>
<organism evidence="2 3">
    <name type="scientific">Aureliella helgolandensis</name>
    <dbReference type="NCBI Taxonomy" id="2527968"/>
    <lineage>
        <taxon>Bacteria</taxon>
        <taxon>Pseudomonadati</taxon>
        <taxon>Planctomycetota</taxon>
        <taxon>Planctomycetia</taxon>
        <taxon>Pirellulales</taxon>
        <taxon>Pirellulaceae</taxon>
        <taxon>Aureliella</taxon>
    </lineage>
</organism>
<sequence length="115" mass="11978" precursor="true">MRSIFGFVLGITVSLGLAGTALAQQVCPRCGVVHTQPQVLGNSLQAEAQSEATAMASRGYKGHVRGTISGVRFCGVGWSSSSSNAPTCTPGGGMTLVADAVARGADGWYRVRYWR</sequence>
<evidence type="ECO:0000256" key="1">
    <source>
        <dbReference type="SAM" id="SignalP"/>
    </source>
</evidence>
<dbReference type="RefSeq" id="WP_145083788.1">
    <property type="nucleotide sequence ID" value="NZ_CP036298.1"/>
</dbReference>
<reference evidence="2 3" key="1">
    <citation type="submission" date="2019-02" db="EMBL/GenBank/DDBJ databases">
        <title>Deep-cultivation of Planctomycetes and their phenomic and genomic characterization uncovers novel biology.</title>
        <authorList>
            <person name="Wiegand S."/>
            <person name="Jogler M."/>
            <person name="Boedeker C."/>
            <person name="Pinto D."/>
            <person name="Vollmers J."/>
            <person name="Rivas-Marin E."/>
            <person name="Kohn T."/>
            <person name="Peeters S.H."/>
            <person name="Heuer A."/>
            <person name="Rast P."/>
            <person name="Oberbeckmann S."/>
            <person name="Bunk B."/>
            <person name="Jeske O."/>
            <person name="Meyerdierks A."/>
            <person name="Storesund J.E."/>
            <person name="Kallscheuer N."/>
            <person name="Luecker S."/>
            <person name="Lage O.M."/>
            <person name="Pohl T."/>
            <person name="Merkel B.J."/>
            <person name="Hornburger P."/>
            <person name="Mueller R.-W."/>
            <person name="Bruemmer F."/>
            <person name="Labrenz M."/>
            <person name="Spormann A.M."/>
            <person name="Op den Camp H."/>
            <person name="Overmann J."/>
            <person name="Amann R."/>
            <person name="Jetten M.S.M."/>
            <person name="Mascher T."/>
            <person name="Medema M.H."/>
            <person name="Devos D.P."/>
            <person name="Kaster A.-K."/>
            <person name="Ovreas L."/>
            <person name="Rohde M."/>
            <person name="Galperin M.Y."/>
            <person name="Jogler C."/>
        </authorList>
    </citation>
    <scope>NUCLEOTIDE SEQUENCE [LARGE SCALE GENOMIC DNA]</scope>
    <source>
        <strain evidence="2 3">Q31a</strain>
    </source>
</reference>
<accession>A0A518GEP3</accession>
<protein>
    <submittedName>
        <fullName evidence="2">Uncharacterized protein</fullName>
    </submittedName>
</protein>
<evidence type="ECO:0000313" key="3">
    <source>
        <dbReference type="Proteomes" id="UP000318017"/>
    </source>
</evidence>
<name>A0A518GEP3_9BACT</name>
<keyword evidence="3" id="KW-1185">Reference proteome</keyword>
<feature type="signal peptide" evidence="1">
    <location>
        <begin position="1"/>
        <end position="23"/>
    </location>
</feature>
<evidence type="ECO:0000313" key="2">
    <source>
        <dbReference type="EMBL" id="QDV27027.1"/>
    </source>
</evidence>
<dbReference type="EMBL" id="CP036298">
    <property type="protein sequence ID" value="QDV27027.1"/>
    <property type="molecule type" value="Genomic_DNA"/>
</dbReference>
<keyword evidence="1" id="KW-0732">Signal</keyword>
<gene>
    <name evidence="2" type="ORF">Q31a_54080</name>
</gene>
<feature type="chain" id="PRO_5022015171" evidence="1">
    <location>
        <begin position="24"/>
        <end position="115"/>
    </location>
</feature>